<dbReference type="PANTHER" id="PTHR30349:SF81">
    <property type="entry name" value="TYROSINE RECOMBINASE XERC"/>
    <property type="match status" value="1"/>
</dbReference>
<feature type="domain" description="Tyr recombinase" evidence="6">
    <location>
        <begin position="122"/>
        <end position="304"/>
    </location>
</feature>
<evidence type="ECO:0000256" key="1">
    <source>
        <dbReference type="ARBA" id="ARBA00022829"/>
    </source>
</evidence>
<dbReference type="InterPro" id="IPR013762">
    <property type="entry name" value="Integrase-like_cat_sf"/>
</dbReference>
<dbReference type="EMBL" id="QKQP01000003">
    <property type="protein sequence ID" value="PZD81168.1"/>
    <property type="molecule type" value="Genomic_DNA"/>
</dbReference>
<evidence type="ECO:0000256" key="4">
    <source>
        <dbReference type="ARBA" id="ARBA00023172"/>
    </source>
</evidence>
<evidence type="ECO:0000313" key="8">
    <source>
        <dbReference type="EMBL" id="PZD80194.1"/>
    </source>
</evidence>
<dbReference type="InterPro" id="IPR044068">
    <property type="entry name" value="CB"/>
</dbReference>
<protein>
    <submittedName>
        <fullName evidence="9">Integrase</fullName>
    </submittedName>
</protein>
<dbReference type="PROSITE" id="PS51900">
    <property type="entry name" value="CB"/>
    <property type="match status" value="1"/>
</dbReference>
<name>A0A2W1K2Y6_ACIFR</name>
<feature type="domain" description="Core-binding (CB)" evidence="7">
    <location>
        <begin position="5"/>
        <end position="98"/>
    </location>
</feature>
<evidence type="ECO:0000256" key="2">
    <source>
        <dbReference type="ARBA" id="ARBA00022908"/>
    </source>
</evidence>
<dbReference type="InterPro" id="IPR010998">
    <property type="entry name" value="Integrase_recombinase_N"/>
</dbReference>
<accession>A0A2W1K2Y6</accession>
<keyword evidence="2" id="KW-0229">DNA integration</keyword>
<gene>
    <name evidence="9" type="ORF">DN052_08545</name>
    <name evidence="8" type="ORF">DN052_14020</name>
</gene>
<dbReference type="Pfam" id="PF02899">
    <property type="entry name" value="Phage_int_SAM_1"/>
    <property type="match status" value="1"/>
</dbReference>
<reference evidence="9 10" key="1">
    <citation type="submission" date="2018-06" db="EMBL/GenBank/DDBJ databases">
        <title>Draft sequence of Acidithiobacillus ferrooxidans CCM 4253.</title>
        <authorList>
            <person name="Moya-Beltran A."/>
            <person name="Castro M."/>
            <person name="Covarrubias P.C."/>
            <person name="Issotta F."/>
            <person name="Janiczek O."/>
            <person name="Mandl M."/>
            <person name="Kucera J."/>
            <person name="Quatrini R."/>
        </authorList>
    </citation>
    <scope>NUCLEOTIDE SEQUENCE [LARGE SCALE GENOMIC DNA]</scope>
    <source>
        <strain evidence="9 10">CCM 4253</strain>
    </source>
</reference>
<dbReference type="Gene3D" id="1.10.443.10">
    <property type="entry name" value="Intergrase catalytic core"/>
    <property type="match status" value="1"/>
</dbReference>
<proteinExistence type="predicted"/>
<dbReference type="RefSeq" id="WP_009561339.1">
    <property type="nucleotide sequence ID" value="NZ_AP025160.1"/>
</dbReference>
<dbReference type="InterPro" id="IPR050090">
    <property type="entry name" value="Tyrosine_recombinase_XerCD"/>
</dbReference>
<dbReference type="OMA" id="HADMTIK"/>
<dbReference type="Proteomes" id="UP000248886">
    <property type="component" value="Unassembled WGS sequence"/>
</dbReference>
<dbReference type="GO" id="GO:0006310">
    <property type="term" value="P:DNA recombination"/>
    <property type="evidence" value="ECO:0007669"/>
    <property type="project" value="UniProtKB-KW"/>
</dbReference>
<keyword evidence="4" id="KW-0233">DNA recombination</keyword>
<dbReference type="SUPFAM" id="SSF56349">
    <property type="entry name" value="DNA breaking-rejoining enzymes"/>
    <property type="match status" value="1"/>
</dbReference>
<dbReference type="GO" id="GO:0003677">
    <property type="term" value="F:DNA binding"/>
    <property type="evidence" value="ECO:0007669"/>
    <property type="project" value="UniProtKB-UniRule"/>
</dbReference>
<dbReference type="PANTHER" id="PTHR30349">
    <property type="entry name" value="PHAGE INTEGRASE-RELATED"/>
    <property type="match status" value="1"/>
</dbReference>
<dbReference type="Gene3D" id="1.10.150.130">
    <property type="match status" value="1"/>
</dbReference>
<dbReference type="InterPro" id="IPR004107">
    <property type="entry name" value="Integrase_SAM-like_N"/>
</dbReference>
<organism evidence="9 10">
    <name type="scientific">Acidithiobacillus ferrooxidans</name>
    <name type="common">Thiobacillus ferrooxidans</name>
    <dbReference type="NCBI Taxonomy" id="920"/>
    <lineage>
        <taxon>Bacteria</taxon>
        <taxon>Pseudomonadati</taxon>
        <taxon>Pseudomonadota</taxon>
        <taxon>Acidithiobacillia</taxon>
        <taxon>Acidithiobacillales</taxon>
        <taxon>Acidithiobacillaceae</taxon>
        <taxon>Acidithiobacillus</taxon>
    </lineage>
</organism>
<dbReference type="OrthoDB" id="5415821at2"/>
<evidence type="ECO:0000256" key="3">
    <source>
        <dbReference type="ARBA" id="ARBA00023125"/>
    </source>
</evidence>
<dbReference type="GO" id="GO:0015074">
    <property type="term" value="P:DNA integration"/>
    <property type="evidence" value="ECO:0007669"/>
    <property type="project" value="UniProtKB-KW"/>
</dbReference>
<keyword evidence="1" id="KW-0159">Chromosome partition</keyword>
<comment type="caution">
    <text evidence="9">The sequence shown here is derived from an EMBL/GenBank/DDBJ whole genome shotgun (WGS) entry which is preliminary data.</text>
</comment>
<evidence type="ECO:0000259" key="6">
    <source>
        <dbReference type="PROSITE" id="PS51898"/>
    </source>
</evidence>
<dbReference type="GeneID" id="65281485"/>
<evidence type="ECO:0000259" key="7">
    <source>
        <dbReference type="PROSITE" id="PS51900"/>
    </source>
</evidence>
<dbReference type="InterPro" id="IPR002104">
    <property type="entry name" value="Integrase_catalytic"/>
</dbReference>
<dbReference type="AlphaFoldDB" id="A0A2W1K2Y6"/>
<evidence type="ECO:0000313" key="10">
    <source>
        <dbReference type="Proteomes" id="UP000248886"/>
    </source>
</evidence>
<dbReference type="Pfam" id="PF00589">
    <property type="entry name" value="Phage_integrase"/>
    <property type="match status" value="1"/>
</dbReference>
<dbReference type="EMBL" id="QKQP01000010">
    <property type="protein sequence ID" value="PZD80194.1"/>
    <property type="molecule type" value="Genomic_DNA"/>
</dbReference>
<dbReference type="GO" id="GO:0007059">
    <property type="term" value="P:chromosome segregation"/>
    <property type="evidence" value="ECO:0007669"/>
    <property type="project" value="UniProtKB-KW"/>
</dbReference>
<sequence>MTDVTLLGPWIRRFLLEYLVRERNLSINTQRSYRDMLSLFLPHVSKQLNKSVDRLTVSDLSADLIRQFLSDIEESRHCLAATRNQRLGGLHALARFIGENSPEHIEWCSQIRLIPFKKTAYPGITYLEKPEMDALLESPDRQTPQGQRDYALLLFLYNTGARASEAADLRIVDVDWHAQCAHIIGKGNKRRTCPLWPTTLDQLRALATQRGLDQRVFLNRNGQPITRFGIHTMVERHAARACVQVPSMSTKQVSPHVIRHSTATHLLRAGVDINTVRAWLGHVSLTTTNIYAETDLETKTRALATCAPPTAEGMATKHWRQQPDLMAFLHGL</sequence>
<dbReference type="PROSITE" id="PS51898">
    <property type="entry name" value="TYR_RECOMBINASE"/>
    <property type="match status" value="1"/>
</dbReference>
<dbReference type="InterPro" id="IPR011010">
    <property type="entry name" value="DNA_brk_join_enz"/>
</dbReference>
<evidence type="ECO:0000256" key="5">
    <source>
        <dbReference type="PROSITE-ProRule" id="PRU01248"/>
    </source>
</evidence>
<evidence type="ECO:0000313" key="9">
    <source>
        <dbReference type="EMBL" id="PZD81168.1"/>
    </source>
</evidence>
<keyword evidence="3 5" id="KW-0238">DNA-binding</keyword>